<dbReference type="PANTHER" id="PTHR10696:SF56">
    <property type="entry name" value="TAUD_TFDA-LIKE DOMAIN-CONTAINING PROTEIN"/>
    <property type="match status" value="1"/>
</dbReference>
<proteinExistence type="predicted"/>
<evidence type="ECO:0000313" key="5">
    <source>
        <dbReference type="EMBL" id="KPA90328.1"/>
    </source>
</evidence>
<dbReference type="PATRIC" id="fig|50340.43.peg.428"/>
<dbReference type="AlphaFoldDB" id="A0A0N0VJF8"/>
<dbReference type="Gene3D" id="3.60.130.10">
    <property type="entry name" value="Clavaminate synthase-like"/>
    <property type="match status" value="1"/>
</dbReference>
<evidence type="ECO:0000313" key="6">
    <source>
        <dbReference type="Proteomes" id="UP000037931"/>
    </source>
</evidence>
<dbReference type="GO" id="GO:0016706">
    <property type="term" value="F:2-oxoglutarate-dependent dioxygenase activity"/>
    <property type="evidence" value="ECO:0007669"/>
    <property type="project" value="UniProtKB-ARBA"/>
</dbReference>
<dbReference type="EMBL" id="JSYZ01000010">
    <property type="protein sequence ID" value="KPA90328.1"/>
    <property type="molecule type" value="Genomic_DNA"/>
</dbReference>
<dbReference type="Pfam" id="PF02668">
    <property type="entry name" value="TauD"/>
    <property type="match status" value="1"/>
</dbReference>
<keyword evidence="3" id="KW-0045">Antibiotic biosynthesis</keyword>
<feature type="domain" description="TauD/TfdA-like" evidence="4">
    <location>
        <begin position="43"/>
        <end position="327"/>
    </location>
</feature>
<reference evidence="5 6" key="1">
    <citation type="journal article" date="2015" name="PLoS ONE">
        <title>Rice-Infecting Pseudomonas Genomes Are Highly Accessorized and Harbor Multiple Putative Virulence Mechanisms to Cause Sheath Brown Rot.</title>
        <authorList>
            <person name="Quibod I.L."/>
            <person name="Grande G."/>
            <person name="Oreiro E.G."/>
            <person name="Borja F.N."/>
            <person name="Dossa G.S."/>
            <person name="Mauleon R."/>
            <person name="Cruz C.V."/>
            <person name="Oliva R."/>
        </authorList>
    </citation>
    <scope>NUCLEOTIDE SEQUENCE [LARGE SCALE GENOMIC DNA]</scope>
    <source>
        <strain evidence="5 6">IRRI 6609</strain>
    </source>
</reference>
<dbReference type="GO" id="GO:0017000">
    <property type="term" value="P:antibiotic biosynthetic process"/>
    <property type="evidence" value="ECO:0007669"/>
    <property type="project" value="UniProtKB-KW"/>
</dbReference>
<keyword evidence="2" id="KW-0560">Oxidoreductase</keyword>
<dbReference type="InterPro" id="IPR003819">
    <property type="entry name" value="TauD/TfdA-like"/>
</dbReference>
<dbReference type="OrthoDB" id="9769888at2"/>
<comment type="cofactor">
    <cofactor evidence="1">
        <name>Fe(2+)</name>
        <dbReference type="ChEBI" id="CHEBI:29033"/>
    </cofactor>
</comment>
<protein>
    <submittedName>
        <fullName evidence="5">Putative taurine catabolism dioxygenase</fullName>
    </submittedName>
</protein>
<dbReference type="RefSeq" id="WP_054063147.1">
    <property type="nucleotide sequence ID" value="NZ_JSYZ01000010.1"/>
</dbReference>
<evidence type="ECO:0000259" key="4">
    <source>
        <dbReference type="Pfam" id="PF02668"/>
    </source>
</evidence>
<dbReference type="InterPro" id="IPR042098">
    <property type="entry name" value="TauD-like_sf"/>
</dbReference>
<dbReference type="Proteomes" id="UP000037931">
    <property type="component" value="Unassembled WGS sequence"/>
</dbReference>
<name>A0A0N0VJF8_9PSED</name>
<dbReference type="InterPro" id="IPR050411">
    <property type="entry name" value="AlphaKG_dependent_hydroxylases"/>
</dbReference>
<dbReference type="PANTHER" id="PTHR10696">
    <property type="entry name" value="GAMMA-BUTYROBETAINE HYDROXYLASE-RELATED"/>
    <property type="match status" value="1"/>
</dbReference>
<keyword evidence="5" id="KW-0223">Dioxygenase</keyword>
<organism evidence="5 6">
    <name type="scientific">Pseudomonas asplenii</name>
    <dbReference type="NCBI Taxonomy" id="53407"/>
    <lineage>
        <taxon>Bacteria</taxon>
        <taxon>Pseudomonadati</taxon>
        <taxon>Pseudomonadota</taxon>
        <taxon>Gammaproteobacteria</taxon>
        <taxon>Pseudomonadales</taxon>
        <taxon>Pseudomonadaceae</taxon>
        <taxon>Pseudomonas</taxon>
    </lineage>
</organism>
<evidence type="ECO:0000256" key="3">
    <source>
        <dbReference type="ARBA" id="ARBA00023194"/>
    </source>
</evidence>
<comment type="caution">
    <text evidence="5">The sequence shown here is derived from an EMBL/GenBank/DDBJ whole genome shotgun (WGS) entry which is preliminary data.</text>
</comment>
<gene>
    <name evidence="5" type="ORF">PF66_03134</name>
</gene>
<evidence type="ECO:0000256" key="1">
    <source>
        <dbReference type="ARBA" id="ARBA00001954"/>
    </source>
</evidence>
<keyword evidence="6" id="KW-1185">Reference proteome</keyword>
<dbReference type="SUPFAM" id="SSF51197">
    <property type="entry name" value="Clavaminate synthase-like"/>
    <property type="match status" value="1"/>
</dbReference>
<evidence type="ECO:0000256" key="2">
    <source>
        <dbReference type="ARBA" id="ARBA00023002"/>
    </source>
</evidence>
<dbReference type="STRING" id="50340.PF66_03134"/>
<sequence>MYSLADARRRLGVCQALMPSGVTLELLDDQAACVVVRAATANMELSALLSEVAGSLVDLVQHVGAILFRGFSVSTLDEFSAALQMFGSESLEYEERSTPRTEVGTHLYTATEYPAREPIFLHNENAYASSWPRLLGFYCEQPASSGGSMILADTRQVYAEIPASLCEACERQGLKYRRRFIEGVGYSWRQAFAVPDEEELTLLLSARGYQWFKLEDQLVVERAARWSFQHPHTHQSVWFNHGVFFNALSLPESTRQAFNQLFGPDVYPFQTLYGDGSAIEPQTYQVLREAYERALYRLALQRGDVLIIDNMLTAHGRDAYTGLRKHYVKMLA</sequence>
<accession>A0A0N0VJF8</accession>